<dbReference type="GO" id="GO:0016413">
    <property type="term" value="F:O-acetyltransferase activity"/>
    <property type="evidence" value="ECO:0007669"/>
    <property type="project" value="TreeGrafter"/>
</dbReference>
<keyword evidence="9" id="KW-0808">Transferase</keyword>
<reference evidence="9 10" key="1">
    <citation type="submission" date="2016-11" db="EMBL/GenBank/DDBJ databases">
        <authorList>
            <person name="Jaros S."/>
            <person name="Januszkiewicz K."/>
            <person name="Wedrychowicz H."/>
        </authorList>
    </citation>
    <scope>NUCLEOTIDE SEQUENCE [LARGE SCALE GENOMIC DNA]</scope>
    <source>
        <strain evidence="9 10">DSM 21758</strain>
    </source>
</reference>
<dbReference type="RefSeq" id="WP_072986434.1">
    <property type="nucleotide sequence ID" value="NZ_FQZB01000008.1"/>
</dbReference>
<feature type="transmembrane region" description="Helical" evidence="7">
    <location>
        <begin position="156"/>
        <end position="176"/>
    </location>
</feature>
<evidence type="ECO:0000256" key="4">
    <source>
        <dbReference type="ARBA" id="ARBA00022692"/>
    </source>
</evidence>
<keyword evidence="6 7" id="KW-0472">Membrane</keyword>
<dbReference type="OrthoDB" id="1934930at2"/>
<feature type="transmembrane region" description="Helical" evidence="7">
    <location>
        <begin position="123"/>
        <end position="144"/>
    </location>
</feature>
<accession>A0A1M6J2U5</accession>
<evidence type="ECO:0000256" key="7">
    <source>
        <dbReference type="SAM" id="Phobius"/>
    </source>
</evidence>
<evidence type="ECO:0000256" key="5">
    <source>
        <dbReference type="ARBA" id="ARBA00022989"/>
    </source>
</evidence>
<keyword evidence="10" id="KW-1185">Reference proteome</keyword>
<evidence type="ECO:0000256" key="3">
    <source>
        <dbReference type="ARBA" id="ARBA00022475"/>
    </source>
</evidence>
<evidence type="ECO:0000256" key="2">
    <source>
        <dbReference type="ARBA" id="ARBA00007400"/>
    </source>
</evidence>
<feature type="transmembrane region" description="Helical" evidence="7">
    <location>
        <begin position="304"/>
        <end position="323"/>
    </location>
</feature>
<evidence type="ECO:0000259" key="8">
    <source>
        <dbReference type="Pfam" id="PF01757"/>
    </source>
</evidence>
<evidence type="ECO:0000313" key="10">
    <source>
        <dbReference type="Proteomes" id="UP000184310"/>
    </source>
</evidence>
<feature type="transmembrane region" description="Helical" evidence="7">
    <location>
        <begin position="209"/>
        <end position="229"/>
    </location>
</feature>
<dbReference type="PANTHER" id="PTHR40074:SF2">
    <property type="entry name" value="O-ACETYLTRANSFERASE WECH"/>
    <property type="match status" value="1"/>
</dbReference>
<dbReference type="AlphaFoldDB" id="A0A1M6J2U5"/>
<dbReference type="Pfam" id="PF01757">
    <property type="entry name" value="Acyl_transf_3"/>
    <property type="match status" value="1"/>
</dbReference>
<dbReference type="Proteomes" id="UP000184310">
    <property type="component" value="Unassembled WGS sequence"/>
</dbReference>
<keyword evidence="9" id="KW-0012">Acyltransferase</keyword>
<dbReference type="InterPro" id="IPR002656">
    <property type="entry name" value="Acyl_transf_3_dom"/>
</dbReference>
<evidence type="ECO:0000313" key="9">
    <source>
        <dbReference type="EMBL" id="SHJ41040.1"/>
    </source>
</evidence>
<gene>
    <name evidence="9" type="ORF">SAMN02745163_01896</name>
</gene>
<feature type="transmembrane region" description="Helical" evidence="7">
    <location>
        <begin position="82"/>
        <end position="103"/>
    </location>
</feature>
<organism evidence="9 10">
    <name type="scientific">Clostridium cavendishii DSM 21758</name>
    <dbReference type="NCBI Taxonomy" id="1121302"/>
    <lineage>
        <taxon>Bacteria</taxon>
        <taxon>Bacillati</taxon>
        <taxon>Bacillota</taxon>
        <taxon>Clostridia</taxon>
        <taxon>Eubacteriales</taxon>
        <taxon>Clostridiaceae</taxon>
        <taxon>Clostridium</taxon>
    </lineage>
</organism>
<keyword evidence="3" id="KW-1003">Cell membrane</keyword>
<comment type="subcellular location">
    <subcellularLocation>
        <location evidence="1">Cell membrane</location>
        <topology evidence="1">Multi-pass membrane protein</topology>
    </subcellularLocation>
</comment>
<dbReference type="GO" id="GO:0005886">
    <property type="term" value="C:plasma membrane"/>
    <property type="evidence" value="ECO:0007669"/>
    <property type="project" value="UniProtKB-SubCell"/>
</dbReference>
<name>A0A1M6J2U5_9CLOT</name>
<feature type="domain" description="Acyltransferase 3" evidence="8">
    <location>
        <begin position="7"/>
        <end position="323"/>
    </location>
</feature>
<dbReference type="GO" id="GO:0009246">
    <property type="term" value="P:enterobacterial common antigen biosynthetic process"/>
    <property type="evidence" value="ECO:0007669"/>
    <property type="project" value="TreeGrafter"/>
</dbReference>
<feature type="transmembrane region" description="Helical" evidence="7">
    <location>
        <begin position="12"/>
        <end position="30"/>
    </location>
</feature>
<dbReference type="EMBL" id="FQZB01000008">
    <property type="protein sequence ID" value="SHJ41040.1"/>
    <property type="molecule type" value="Genomic_DNA"/>
</dbReference>
<feature type="transmembrane region" description="Helical" evidence="7">
    <location>
        <begin position="241"/>
        <end position="261"/>
    </location>
</feature>
<sequence length="333" mass="38281">MNKREENIDSLRVIAAILVIITHVSAVYILQNMNTFNLTFATSSTISIFTRCAVPIFLMISGRYLLSNWDGNDVKGFYKKKLPRVIIPCIAWNIIYTVLILLTDPKTSIYKIGSNIINEGASIHLWFFYLIIELYILTPVFYKIKNGVSRKAFRNISCLILFIGFVAEISRCMIGFKNIPLYYPVEFMGYFLIGYVLKDYKPKLNFRFFLIFYILLCSLGASSAMFVQYKGSMAWQYFHTSLNPLTLLEGISLYIFFSNLNFKKYKLASLAKYSLGIYGVHIAFLTGIIGATKSVLTGFVFFDIIIYVVIIFILSLLTSILLYKFKFTRKIVN</sequence>
<feature type="transmembrane region" description="Helical" evidence="7">
    <location>
        <begin position="36"/>
        <end position="61"/>
    </location>
</feature>
<dbReference type="PANTHER" id="PTHR40074">
    <property type="entry name" value="O-ACETYLTRANSFERASE WECH"/>
    <property type="match status" value="1"/>
</dbReference>
<evidence type="ECO:0000256" key="6">
    <source>
        <dbReference type="ARBA" id="ARBA00023136"/>
    </source>
</evidence>
<proteinExistence type="inferred from homology"/>
<protein>
    <submittedName>
        <fullName evidence="9">Surface polysaccharide O-acyltransferase, integral membrane enzyme</fullName>
    </submittedName>
</protein>
<feature type="transmembrane region" description="Helical" evidence="7">
    <location>
        <begin position="273"/>
        <end position="292"/>
    </location>
</feature>
<feature type="transmembrane region" description="Helical" evidence="7">
    <location>
        <begin position="182"/>
        <end position="197"/>
    </location>
</feature>
<keyword evidence="4 7" id="KW-0812">Transmembrane</keyword>
<evidence type="ECO:0000256" key="1">
    <source>
        <dbReference type="ARBA" id="ARBA00004651"/>
    </source>
</evidence>
<keyword evidence="5 7" id="KW-1133">Transmembrane helix</keyword>
<comment type="similarity">
    <text evidence="2">Belongs to the acyltransferase 3 family.</text>
</comment>